<evidence type="ECO:0008006" key="5">
    <source>
        <dbReference type="Google" id="ProtNLM"/>
    </source>
</evidence>
<dbReference type="eggNOG" id="ENOG503329U">
    <property type="taxonomic scope" value="Bacteria"/>
</dbReference>
<evidence type="ECO:0000256" key="1">
    <source>
        <dbReference type="SAM" id="MobiDB-lite"/>
    </source>
</evidence>
<reference evidence="3 4" key="2">
    <citation type="journal article" date="2011" name="Stand. Genomic Sci.">
        <title>Complete genome sequence of Isosphaera pallida type strain (IS1B).</title>
        <authorList>
            <consortium name="US DOE Joint Genome Institute (JGI-PGF)"/>
            <person name="Goker M."/>
            <person name="Cleland D."/>
            <person name="Saunders E."/>
            <person name="Lapidus A."/>
            <person name="Nolan M."/>
            <person name="Lucas S."/>
            <person name="Hammon N."/>
            <person name="Deshpande S."/>
            <person name="Cheng J.F."/>
            <person name="Tapia R."/>
            <person name="Han C."/>
            <person name="Goodwin L."/>
            <person name="Pitluck S."/>
            <person name="Liolios K."/>
            <person name="Pagani I."/>
            <person name="Ivanova N."/>
            <person name="Mavromatis K."/>
            <person name="Pati A."/>
            <person name="Chen A."/>
            <person name="Palaniappan K."/>
            <person name="Land M."/>
            <person name="Hauser L."/>
            <person name="Chang Y.J."/>
            <person name="Jeffries C.D."/>
            <person name="Detter J.C."/>
            <person name="Beck B."/>
            <person name="Woyke T."/>
            <person name="Bristow J."/>
            <person name="Eisen J.A."/>
            <person name="Markowitz V."/>
            <person name="Hugenholtz P."/>
            <person name="Kyrpides N.C."/>
            <person name="Klenk H.P."/>
        </authorList>
    </citation>
    <scope>NUCLEOTIDE SEQUENCE [LARGE SCALE GENOMIC DNA]</scope>
    <source>
        <strain evidence="4">ATCC 43644 / DSM 9630 / IS1B</strain>
    </source>
</reference>
<dbReference type="KEGG" id="ipa:Isop_3070"/>
<evidence type="ECO:0000313" key="3">
    <source>
        <dbReference type="EMBL" id="ADV63635.1"/>
    </source>
</evidence>
<proteinExistence type="predicted"/>
<name>E8R3C5_ISOPI</name>
<dbReference type="InterPro" id="IPR011465">
    <property type="entry name" value="DUF1571"/>
</dbReference>
<reference key="1">
    <citation type="submission" date="2010-11" db="EMBL/GenBank/DDBJ databases">
        <title>The complete sequence of chromosome of Isophaera pallida ATCC 43644.</title>
        <authorList>
            <consortium name="US DOE Joint Genome Institute (JGI-PGF)"/>
            <person name="Lucas S."/>
            <person name="Copeland A."/>
            <person name="Lapidus A."/>
            <person name="Bruce D."/>
            <person name="Goodwin L."/>
            <person name="Pitluck S."/>
            <person name="Kyrpides N."/>
            <person name="Mavromatis K."/>
            <person name="Pagani I."/>
            <person name="Ivanova N."/>
            <person name="Saunders E."/>
            <person name="Brettin T."/>
            <person name="Detter J.C."/>
            <person name="Han C."/>
            <person name="Tapia R."/>
            <person name="Land M."/>
            <person name="Hauser L."/>
            <person name="Markowitz V."/>
            <person name="Cheng J.-F."/>
            <person name="Hugenholtz P."/>
            <person name="Woyke T."/>
            <person name="Wu D."/>
            <person name="Eisen J.A."/>
        </authorList>
    </citation>
    <scope>NUCLEOTIDE SEQUENCE</scope>
    <source>
        <strain>ATCC 43644</strain>
    </source>
</reference>
<dbReference type="OrthoDB" id="5456309at2"/>
<evidence type="ECO:0000313" key="4">
    <source>
        <dbReference type="Proteomes" id="UP000008631"/>
    </source>
</evidence>
<dbReference type="STRING" id="575540.Isop_3070"/>
<dbReference type="Proteomes" id="UP000008631">
    <property type="component" value="Chromosome"/>
</dbReference>
<protein>
    <recommendedName>
        <fullName evidence="5">DUF1571 domain-containing protein</fullName>
    </recommendedName>
</protein>
<keyword evidence="2" id="KW-1133">Transmembrane helix</keyword>
<feature type="transmembrane region" description="Helical" evidence="2">
    <location>
        <begin position="21"/>
        <end position="43"/>
    </location>
</feature>
<evidence type="ECO:0000256" key="2">
    <source>
        <dbReference type="SAM" id="Phobius"/>
    </source>
</evidence>
<dbReference type="HOGENOM" id="CLU_067550_0_0_0"/>
<keyword evidence="2" id="KW-0812">Transmembrane</keyword>
<dbReference type="RefSeq" id="WP_013565923.1">
    <property type="nucleotide sequence ID" value="NC_014962.1"/>
</dbReference>
<accession>E8R3C5</accession>
<keyword evidence="4" id="KW-1185">Reference proteome</keyword>
<dbReference type="AlphaFoldDB" id="E8R3C5"/>
<feature type="compositionally biased region" description="Low complexity" evidence="1">
    <location>
        <begin position="65"/>
        <end position="74"/>
    </location>
</feature>
<sequence>MSDSQSVPRPPRAALRRFSYPLAWSSAGLVGGLGLVAFASWAFTPNLEDSNGSNSFATTLPPNPSSSTPTNDSTPAAVPLVWPETIQQGDHAKRLLLAILEEVERRLQSYPGHRAQFKRLERIHGQLGPWQTIELKVLHNPLSVYMKFLEPDDGKEVLYSQGRFDNHLIAHPGGMARLLTPRLKLDPNGPLAMAENRHPITSAGLLNLVRRLIHFRRLDLNHPTSHLRLDRIETPDGQMVFRSCHRHLKRTDQHPYSRSEIWYDSATCLPIRVENHDWPAGIILGHTISSPADLGDPFAIFDAPDNGETLVEIYEYAHLDFETPLTPLDFDPANPAYGFRRF</sequence>
<dbReference type="Pfam" id="PF07608">
    <property type="entry name" value="DUF1571"/>
    <property type="match status" value="1"/>
</dbReference>
<dbReference type="InParanoid" id="E8R3C5"/>
<dbReference type="EMBL" id="CP002353">
    <property type="protein sequence ID" value="ADV63635.1"/>
    <property type="molecule type" value="Genomic_DNA"/>
</dbReference>
<organism evidence="3 4">
    <name type="scientific">Isosphaera pallida (strain ATCC 43644 / DSM 9630 / IS1B)</name>
    <dbReference type="NCBI Taxonomy" id="575540"/>
    <lineage>
        <taxon>Bacteria</taxon>
        <taxon>Pseudomonadati</taxon>
        <taxon>Planctomycetota</taxon>
        <taxon>Planctomycetia</taxon>
        <taxon>Isosphaerales</taxon>
        <taxon>Isosphaeraceae</taxon>
        <taxon>Isosphaera</taxon>
    </lineage>
</organism>
<gene>
    <name evidence="3" type="ordered locus">Isop_3070</name>
</gene>
<keyword evidence="2" id="KW-0472">Membrane</keyword>
<feature type="region of interest" description="Disordered" evidence="1">
    <location>
        <begin position="54"/>
        <end position="74"/>
    </location>
</feature>